<reference evidence="1 2" key="1">
    <citation type="submission" date="2020-08" db="EMBL/GenBank/DDBJ databases">
        <title>Genomic Encyclopedia of Type Strains, Phase III (KMG-III): the genomes of soil and plant-associated and newly described type strains.</title>
        <authorList>
            <person name="Whitman W."/>
        </authorList>
    </citation>
    <scope>NUCLEOTIDE SEQUENCE [LARGE SCALE GENOMIC DNA]</scope>
    <source>
        <strain evidence="1 2">CECT 3287</strain>
    </source>
</reference>
<gene>
    <name evidence="1" type="ORF">FHR83_006750</name>
</gene>
<sequence length="104" mass="12395">MPDWPDKWKLDNFPEALHTWTIAAEPPPEVLAEVERWHHSRQDDPYGDTDPFAEEGMFDDYFGLRARVYDLYRRPVQVDGRPVVCYYEVQENEHRVVFSHFGVI</sequence>
<protein>
    <submittedName>
        <fullName evidence="1">Uncharacterized protein</fullName>
    </submittedName>
</protein>
<keyword evidence="2" id="KW-1185">Reference proteome</keyword>
<dbReference type="Proteomes" id="UP000590749">
    <property type="component" value="Unassembled WGS sequence"/>
</dbReference>
<accession>A0A7W5ANI9</accession>
<dbReference type="EMBL" id="JACHXF010000017">
    <property type="protein sequence ID" value="MBB3099044.1"/>
    <property type="molecule type" value="Genomic_DNA"/>
</dbReference>
<name>A0A7W5ANI9_9ACTN</name>
<dbReference type="AlphaFoldDB" id="A0A7W5ANI9"/>
<evidence type="ECO:0000313" key="1">
    <source>
        <dbReference type="EMBL" id="MBB3099044.1"/>
    </source>
</evidence>
<evidence type="ECO:0000313" key="2">
    <source>
        <dbReference type="Proteomes" id="UP000590749"/>
    </source>
</evidence>
<organism evidence="1 2">
    <name type="scientific">Actinoplanes campanulatus</name>
    <dbReference type="NCBI Taxonomy" id="113559"/>
    <lineage>
        <taxon>Bacteria</taxon>
        <taxon>Bacillati</taxon>
        <taxon>Actinomycetota</taxon>
        <taxon>Actinomycetes</taxon>
        <taxon>Micromonosporales</taxon>
        <taxon>Micromonosporaceae</taxon>
        <taxon>Actinoplanes</taxon>
    </lineage>
</organism>
<comment type="caution">
    <text evidence="1">The sequence shown here is derived from an EMBL/GenBank/DDBJ whole genome shotgun (WGS) entry which is preliminary data.</text>
</comment>
<proteinExistence type="predicted"/>
<dbReference type="RefSeq" id="WP_183225125.1">
    <property type="nucleotide sequence ID" value="NZ_BMPW01000020.1"/>
</dbReference>